<feature type="region of interest" description="Disordered" evidence="1">
    <location>
        <begin position="38"/>
        <end position="67"/>
    </location>
</feature>
<reference evidence="2" key="1">
    <citation type="submission" date="2022-10" db="EMBL/GenBank/DDBJ databases">
        <authorList>
            <person name="Chen Y."/>
            <person name="Dougan E. K."/>
            <person name="Chan C."/>
            <person name="Rhodes N."/>
            <person name="Thang M."/>
        </authorList>
    </citation>
    <scope>NUCLEOTIDE SEQUENCE</scope>
</reference>
<evidence type="ECO:0000313" key="3">
    <source>
        <dbReference type="EMBL" id="CAL4792180.1"/>
    </source>
</evidence>
<feature type="non-terminal residue" evidence="2">
    <location>
        <position position="1"/>
    </location>
</feature>
<gene>
    <name evidence="2" type="ORF">C1SCF055_LOCUS30637</name>
</gene>
<dbReference type="EMBL" id="CAMXCT020003514">
    <property type="protein sequence ID" value="CAL1158243.1"/>
    <property type="molecule type" value="Genomic_DNA"/>
</dbReference>
<dbReference type="AlphaFoldDB" id="A0A9P1D5V0"/>
<feature type="compositionally biased region" description="Polar residues" evidence="1">
    <location>
        <begin position="55"/>
        <end position="67"/>
    </location>
</feature>
<proteinExistence type="predicted"/>
<feature type="non-terminal residue" evidence="2">
    <location>
        <position position="67"/>
    </location>
</feature>
<protein>
    <submittedName>
        <fullName evidence="2">Uncharacterized protein</fullName>
    </submittedName>
</protein>
<reference evidence="3 4" key="2">
    <citation type="submission" date="2024-05" db="EMBL/GenBank/DDBJ databases">
        <authorList>
            <person name="Chen Y."/>
            <person name="Shah S."/>
            <person name="Dougan E. K."/>
            <person name="Thang M."/>
            <person name="Chan C."/>
        </authorList>
    </citation>
    <scope>NUCLEOTIDE SEQUENCE [LARGE SCALE GENOMIC DNA]</scope>
</reference>
<evidence type="ECO:0000256" key="1">
    <source>
        <dbReference type="SAM" id="MobiDB-lite"/>
    </source>
</evidence>
<evidence type="ECO:0000313" key="4">
    <source>
        <dbReference type="Proteomes" id="UP001152797"/>
    </source>
</evidence>
<keyword evidence="4" id="KW-1185">Reference proteome</keyword>
<feature type="compositionally biased region" description="Basic and acidic residues" evidence="1">
    <location>
        <begin position="43"/>
        <end position="53"/>
    </location>
</feature>
<organism evidence="2">
    <name type="scientific">Cladocopium goreaui</name>
    <dbReference type="NCBI Taxonomy" id="2562237"/>
    <lineage>
        <taxon>Eukaryota</taxon>
        <taxon>Sar</taxon>
        <taxon>Alveolata</taxon>
        <taxon>Dinophyceae</taxon>
        <taxon>Suessiales</taxon>
        <taxon>Symbiodiniaceae</taxon>
        <taxon>Cladocopium</taxon>
    </lineage>
</organism>
<dbReference type="EMBL" id="CAMXCT010003514">
    <property type="protein sequence ID" value="CAI4004868.1"/>
    <property type="molecule type" value="Genomic_DNA"/>
</dbReference>
<comment type="caution">
    <text evidence="2">The sequence shown here is derived from an EMBL/GenBank/DDBJ whole genome shotgun (WGS) entry which is preliminary data.</text>
</comment>
<evidence type="ECO:0000313" key="2">
    <source>
        <dbReference type="EMBL" id="CAI4004868.1"/>
    </source>
</evidence>
<dbReference type="EMBL" id="CAMXCT030003514">
    <property type="protein sequence ID" value="CAL4792180.1"/>
    <property type="molecule type" value="Genomic_DNA"/>
</dbReference>
<sequence length="67" mass="7504">QRSQIALNRRVNWEQKPPHFEDYAPECLQQPAAALLQSAVGPIKEEKGPKRAAPESTTPTPKRLQLS</sequence>
<dbReference type="Proteomes" id="UP001152797">
    <property type="component" value="Unassembled WGS sequence"/>
</dbReference>
<accession>A0A9P1D5V0</accession>
<name>A0A9P1D5V0_9DINO</name>